<dbReference type="AlphaFoldDB" id="A0A2M8EKX4"/>
<evidence type="ECO:0000256" key="7">
    <source>
        <dbReference type="ARBA" id="ARBA00023010"/>
    </source>
</evidence>
<evidence type="ECO:0000256" key="4">
    <source>
        <dbReference type="ARBA" id="ARBA00022692"/>
    </source>
</evidence>
<reference evidence="12" key="1">
    <citation type="submission" date="2017-09" db="EMBL/GenBank/DDBJ databases">
        <title>Depth-based differentiation of microbial function through sediment-hosted aquifers and enrichment of novel symbionts in the deep terrestrial subsurface.</title>
        <authorList>
            <person name="Probst A.J."/>
            <person name="Ladd B."/>
            <person name="Jarett J.K."/>
            <person name="Geller-Mcgrath D.E."/>
            <person name="Sieber C.M.K."/>
            <person name="Emerson J.B."/>
            <person name="Anantharaman K."/>
            <person name="Thomas B.C."/>
            <person name="Malmstrom R."/>
            <person name="Stieglmeier M."/>
            <person name="Klingl A."/>
            <person name="Woyke T."/>
            <person name="Ryan C.M."/>
            <person name="Banfield J.F."/>
        </authorList>
    </citation>
    <scope>NUCLEOTIDE SEQUENCE [LARGE SCALE GENOMIC DNA]</scope>
</reference>
<sequence length="294" mass="32439">MINFMKFRNLYFLISGIFLLASILSLIFWGLRPAIDFTGGALLEVTIENPEKIIATDDMETFVSEVSDVKINSIQSVSDTQNYILKLNNIDEAKKTEIISKLEEQYQTVTEIRFETVGPTLGKELLVKTAAAILIAAALILLYVAYQFKSRIYGMSAILAMLHDTLILVGSFAIFGRLAGVEIDTLFVTAVLTTLSFSVHDTIVVFDRIRESLKQSPNSKPVDLVNKAVTGTLSRSINNSMTIIFMLTALSLLGGISIKWFSVALLVGTVTGTYSSTFVAVPLLLVFLRNKKTF</sequence>
<dbReference type="GO" id="GO:0006605">
    <property type="term" value="P:protein targeting"/>
    <property type="evidence" value="ECO:0007669"/>
    <property type="project" value="UniProtKB-UniRule"/>
</dbReference>
<dbReference type="Pfam" id="PF02355">
    <property type="entry name" value="SecD_SecF_C"/>
    <property type="match status" value="1"/>
</dbReference>
<keyword evidence="3 9" id="KW-1003">Cell membrane</keyword>
<feature type="transmembrane region" description="Helical" evidence="9">
    <location>
        <begin position="243"/>
        <end position="261"/>
    </location>
</feature>
<evidence type="ECO:0000256" key="5">
    <source>
        <dbReference type="ARBA" id="ARBA00022927"/>
    </source>
</evidence>
<dbReference type="InterPro" id="IPR005665">
    <property type="entry name" value="SecF_bac"/>
</dbReference>
<organism evidence="11 12">
    <name type="scientific">candidate division WWE3 bacterium CG_4_9_14_0_2_um_filter_35_11</name>
    <dbReference type="NCBI Taxonomy" id="1975077"/>
    <lineage>
        <taxon>Bacteria</taxon>
        <taxon>Katanobacteria</taxon>
    </lineage>
</organism>
<dbReference type="NCBIfam" id="TIGR00966">
    <property type="entry name" value="transloc_SecF"/>
    <property type="match status" value="1"/>
</dbReference>
<dbReference type="EMBL" id="PFSJ01000026">
    <property type="protein sequence ID" value="PJC23394.1"/>
    <property type="molecule type" value="Genomic_DNA"/>
</dbReference>
<dbReference type="GO" id="GO:0015450">
    <property type="term" value="F:protein-transporting ATPase activity"/>
    <property type="evidence" value="ECO:0007669"/>
    <property type="project" value="InterPro"/>
</dbReference>
<dbReference type="SUPFAM" id="SSF82866">
    <property type="entry name" value="Multidrug efflux transporter AcrB transmembrane domain"/>
    <property type="match status" value="1"/>
</dbReference>
<evidence type="ECO:0000256" key="1">
    <source>
        <dbReference type="ARBA" id="ARBA00004651"/>
    </source>
</evidence>
<feature type="transmembrane region" description="Helical" evidence="9">
    <location>
        <begin position="158"/>
        <end position="179"/>
    </location>
</feature>
<dbReference type="PRINTS" id="PR01755">
    <property type="entry name" value="SECFTRNLCASE"/>
</dbReference>
<evidence type="ECO:0000256" key="9">
    <source>
        <dbReference type="HAMAP-Rule" id="MF_01464"/>
    </source>
</evidence>
<keyword evidence="6 9" id="KW-1133">Transmembrane helix</keyword>
<evidence type="ECO:0000256" key="6">
    <source>
        <dbReference type="ARBA" id="ARBA00022989"/>
    </source>
</evidence>
<protein>
    <recommendedName>
        <fullName evidence="9">Protein-export membrane protein SecF</fullName>
    </recommendedName>
</protein>
<comment type="subcellular location">
    <subcellularLocation>
        <location evidence="1 9">Cell membrane</location>
        <topology evidence="1 9">Multi-pass membrane protein</topology>
    </subcellularLocation>
</comment>
<keyword evidence="2 9" id="KW-0813">Transport</keyword>
<accession>A0A2M8EKX4</accession>
<gene>
    <name evidence="9 11" type="primary">secF</name>
    <name evidence="11" type="ORF">CO058_03635</name>
</gene>
<feature type="domain" description="Protein export membrane protein SecD/SecF C-terminal" evidence="10">
    <location>
        <begin position="100"/>
        <end position="287"/>
    </location>
</feature>
<evidence type="ECO:0000256" key="3">
    <source>
        <dbReference type="ARBA" id="ARBA00022475"/>
    </source>
</evidence>
<proteinExistence type="inferred from homology"/>
<dbReference type="HAMAP" id="MF_01464_B">
    <property type="entry name" value="SecF_B"/>
    <property type="match status" value="1"/>
</dbReference>
<feature type="transmembrane region" description="Helical" evidence="9">
    <location>
        <begin position="12"/>
        <end position="31"/>
    </location>
</feature>
<keyword evidence="5 9" id="KW-0653">Protein transport</keyword>
<dbReference type="PANTHER" id="PTHR30081:SF8">
    <property type="entry name" value="PROTEIN TRANSLOCASE SUBUNIT SECF"/>
    <property type="match status" value="1"/>
</dbReference>
<dbReference type="GO" id="GO:0043952">
    <property type="term" value="P:protein transport by the Sec complex"/>
    <property type="evidence" value="ECO:0007669"/>
    <property type="project" value="UniProtKB-UniRule"/>
</dbReference>
<feature type="transmembrane region" description="Helical" evidence="9">
    <location>
        <begin position="185"/>
        <end position="206"/>
    </location>
</feature>
<dbReference type="InterPro" id="IPR022813">
    <property type="entry name" value="SecD/SecF_arch_bac"/>
</dbReference>
<comment type="function">
    <text evidence="9">Part of the Sec protein translocase complex. Interacts with the SecYEG preprotein conducting channel. SecDF uses the proton motive force (PMF) to complete protein translocation after the ATP-dependent function of SecA.</text>
</comment>
<dbReference type="Proteomes" id="UP000229756">
    <property type="component" value="Unassembled WGS sequence"/>
</dbReference>
<evidence type="ECO:0000256" key="8">
    <source>
        <dbReference type="ARBA" id="ARBA00023136"/>
    </source>
</evidence>
<dbReference type="InterPro" id="IPR022645">
    <property type="entry name" value="SecD/SecF_bac"/>
</dbReference>
<dbReference type="GO" id="GO:0005886">
    <property type="term" value="C:plasma membrane"/>
    <property type="evidence" value="ECO:0007669"/>
    <property type="project" value="UniProtKB-SubCell"/>
</dbReference>
<comment type="caution">
    <text evidence="11">The sequence shown here is derived from an EMBL/GenBank/DDBJ whole genome shotgun (WGS) entry which is preliminary data.</text>
</comment>
<feature type="transmembrane region" description="Helical" evidence="9">
    <location>
        <begin position="267"/>
        <end position="288"/>
    </location>
</feature>
<dbReference type="Gene3D" id="1.20.1640.10">
    <property type="entry name" value="Multidrug efflux transporter AcrB transmembrane domain"/>
    <property type="match status" value="1"/>
</dbReference>
<evidence type="ECO:0000259" key="10">
    <source>
        <dbReference type="Pfam" id="PF02355"/>
    </source>
</evidence>
<name>A0A2M8EKX4_UNCKA</name>
<keyword evidence="4 9" id="KW-0812">Transmembrane</keyword>
<keyword evidence="7 9" id="KW-0811">Translocation</keyword>
<dbReference type="GO" id="GO:0065002">
    <property type="term" value="P:intracellular protein transmembrane transport"/>
    <property type="evidence" value="ECO:0007669"/>
    <property type="project" value="UniProtKB-UniRule"/>
</dbReference>
<evidence type="ECO:0000256" key="2">
    <source>
        <dbReference type="ARBA" id="ARBA00022448"/>
    </source>
</evidence>
<keyword evidence="8 9" id="KW-0472">Membrane</keyword>
<dbReference type="InterPro" id="IPR048634">
    <property type="entry name" value="SecD_SecF_C"/>
</dbReference>
<dbReference type="PANTHER" id="PTHR30081">
    <property type="entry name" value="PROTEIN-EXPORT MEMBRANE PROTEIN SEC"/>
    <property type="match status" value="1"/>
</dbReference>
<comment type="subunit">
    <text evidence="9">Forms a complex with SecD. Part of the essential Sec protein translocation apparatus which comprises SecA, SecYEG and auxiliary proteins SecDF. Other proteins may also be involved.</text>
</comment>
<evidence type="ECO:0000313" key="12">
    <source>
        <dbReference type="Proteomes" id="UP000229756"/>
    </source>
</evidence>
<feature type="transmembrane region" description="Helical" evidence="9">
    <location>
        <begin position="125"/>
        <end position="146"/>
    </location>
</feature>
<evidence type="ECO:0000313" key="11">
    <source>
        <dbReference type="EMBL" id="PJC23394.1"/>
    </source>
</evidence>
<comment type="similarity">
    <text evidence="9">Belongs to the SecD/SecF family. SecF subfamily.</text>
</comment>